<dbReference type="PANTHER" id="PTHR13237">
    <property type="entry name" value="SOMETHING ABOUT SILENCING PROTEIN 10-RELATED"/>
    <property type="match status" value="1"/>
</dbReference>
<dbReference type="InterPro" id="IPR018972">
    <property type="entry name" value="Sas10_C_dom"/>
</dbReference>
<dbReference type="InterPro" id="IPR007146">
    <property type="entry name" value="Sas10/Utp3/C1D"/>
</dbReference>
<evidence type="ECO:0000256" key="5">
    <source>
        <dbReference type="SAM" id="MobiDB-lite"/>
    </source>
</evidence>
<dbReference type="PANTHER" id="PTHR13237:SF8">
    <property type="entry name" value="SOMETHING ABOUT SILENCING PROTEIN 10"/>
    <property type="match status" value="1"/>
</dbReference>
<sequence length="426" mass="49380">FDEDDGSDYDPSDSDEDYTENEKILLKKVRNKRSKDSESEDEVFGVGSDDSEEENDDDDDEDQSNIALSDVEGQDDIDELPDSRAWGKDKRKFYSTDYVDPDYGGFQGKDAHLAELEEEEARNLQQQLAQQLDDDDFSLDISTNKNVEDDKIPEEVIKSDISKLSKRQKLQILQKESPEFFGLVEDFQAKMEIVKRHLHPVLKKYKKGQIPNCPAIEFVTTQYELTLNYCVNIYMYLLLKASRVNVQNHPVIKRLYQYRQLLSQLTTVYEEIMNPQIEILLKEEKQEIPKKTLNILNKLTEKRGKKTKSDTTEELKPSKRVKFDNEVAEIAGSDTENVQEQVDVIENNENTEVSKRAITYQIAKNKGLTPHRKKEQRNPRVKHRNKFRKAKIRRKGAVREVRTEISRYGGEVSGIKASVSKSIKFK</sequence>
<protein>
    <submittedName>
        <fullName evidence="7">Something about silencing protein 10</fullName>
    </submittedName>
</protein>
<feature type="compositionally biased region" description="Acidic residues" evidence="5">
    <location>
        <begin position="38"/>
        <end position="63"/>
    </location>
</feature>
<keyword evidence="3" id="KW-0597">Phosphoprotein</keyword>
<keyword evidence="8" id="KW-1185">Reference proteome</keyword>
<dbReference type="GO" id="GO:0000462">
    <property type="term" value="P:maturation of SSU-rRNA from tricistronic rRNA transcript (SSU-rRNA, 5.8S rRNA, LSU-rRNA)"/>
    <property type="evidence" value="ECO:0007669"/>
    <property type="project" value="TreeGrafter"/>
</dbReference>
<comment type="caution">
    <text evidence="7">The sequence shown here is derived from an EMBL/GenBank/DDBJ whole genome shotgun (WGS) entry which is preliminary data.</text>
</comment>
<dbReference type="AlphaFoldDB" id="A0A482W5M7"/>
<feature type="region of interest" description="Disordered" evidence="5">
    <location>
        <begin position="368"/>
        <end position="395"/>
    </location>
</feature>
<dbReference type="OrthoDB" id="1924577at2759"/>
<dbReference type="Pfam" id="PF09368">
    <property type="entry name" value="Sas10"/>
    <property type="match status" value="1"/>
</dbReference>
<evidence type="ECO:0000256" key="2">
    <source>
        <dbReference type="ARBA" id="ARBA00010979"/>
    </source>
</evidence>
<feature type="compositionally biased region" description="Basic residues" evidence="5">
    <location>
        <begin position="369"/>
        <end position="395"/>
    </location>
</feature>
<feature type="non-terminal residue" evidence="7">
    <location>
        <position position="1"/>
    </location>
</feature>
<evidence type="ECO:0000313" key="7">
    <source>
        <dbReference type="EMBL" id="RZC40431.1"/>
    </source>
</evidence>
<comment type="similarity">
    <text evidence="2">Belongs to the SAS10 family.</text>
</comment>
<proteinExistence type="inferred from homology"/>
<name>A0A482W5M7_ASBVE</name>
<feature type="non-terminal residue" evidence="7">
    <location>
        <position position="426"/>
    </location>
</feature>
<feature type="domain" description="Sas10 C-terminal" evidence="6">
    <location>
        <begin position="353"/>
        <end position="425"/>
    </location>
</feature>
<dbReference type="STRING" id="1661398.A0A482W5M7"/>
<reference evidence="7 8" key="1">
    <citation type="submission" date="2017-03" db="EMBL/GenBank/DDBJ databases">
        <title>Genome of the blue death feigning beetle - Asbolus verrucosus.</title>
        <authorList>
            <person name="Rider S.D."/>
        </authorList>
    </citation>
    <scope>NUCLEOTIDE SEQUENCE [LARGE SCALE GENOMIC DNA]</scope>
    <source>
        <strain evidence="7">Butters</strain>
        <tissue evidence="7">Head and leg muscle</tissue>
    </source>
</reference>
<feature type="compositionally biased region" description="Acidic residues" evidence="5">
    <location>
        <begin position="1"/>
        <end position="19"/>
    </location>
</feature>
<evidence type="ECO:0000256" key="1">
    <source>
        <dbReference type="ARBA" id="ARBA00004123"/>
    </source>
</evidence>
<comment type="subcellular location">
    <subcellularLocation>
        <location evidence="1">Nucleus</location>
    </subcellularLocation>
</comment>
<dbReference type="EMBL" id="QDEB01026136">
    <property type="protein sequence ID" value="RZC40431.1"/>
    <property type="molecule type" value="Genomic_DNA"/>
</dbReference>
<evidence type="ECO:0000256" key="3">
    <source>
        <dbReference type="ARBA" id="ARBA00022553"/>
    </source>
</evidence>
<organism evidence="7 8">
    <name type="scientific">Asbolus verrucosus</name>
    <name type="common">Desert ironclad beetle</name>
    <dbReference type="NCBI Taxonomy" id="1661398"/>
    <lineage>
        <taxon>Eukaryota</taxon>
        <taxon>Metazoa</taxon>
        <taxon>Ecdysozoa</taxon>
        <taxon>Arthropoda</taxon>
        <taxon>Hexapoda</taxon>
        <taxon>Insecta</taxon>
        <taxon>Pterygota</taxon>
        <taxon>Neoptera</taxon>
        <taxon>Endopterygota</taxon>
        <taxon>Coleoptera</taxon>
        <taxon>Polyphaga</taxon>
        <taxon>Cucujiformia</taxon>
        <taxon>Tenebrionidae</taxon>
        <taxon>Pimeliinae</taxon>
        <taxon>Asbolus</taxon>
    </lineage>
</organism>
<evidence type="ECO:0000259" key="6">
    <source>
        <dbReference type="Pfam" id="PF09368"/>
    </source>
</evidence>
<gene>
    <name evidence="7" type="ORF">BDFB_001416</name>
</gene>
<evidence type="ECO:0000313" key="8">
    <source>
        <dbReference type="Proteomes" id="UP000292052"/>
    </source>
</evidence>
<dbReference type="Pfam" id="PF04000">
    <property type="entry name" value="Sas10_Utp3"/>
    <property type="match status" value="1"/>
</dbReference>
<dbReference type="GO" id="GO:0032040">
    <property type="term" value="C:small-subunit processome"/>
    <property type="evidence" value="ECO:0007669"/>
    <property type="project" value="TreeGrafter"/>
</dbReference>
<feature type="region of interest" description="Disordered" evidence="5">
    <location>
        <begin position="1"/>
        <end position="86"/>
    </location>
</feature>
<dbReference type="Proteomes" id="UP000292052">
    <property type="component" value="Unassembled WGS sequence"/>
</dbReference>
<evidence type="ECO:0000256" key="4">
    <source>
        <dbReference type="ARBA" id="ARBA00023242"/>
    </source>
</evidence>
<keyword evidence="4" id="KW-0539">Nucleus</keyword>
<accession>A0A482W5M7</accession>